<dbReference type="InterPro" id="IPR001466">
    <property type="entry name" value="Beta-lactam-related"/>
</dbReference>
<sequence length="534" mass="57520">MNVGNAPLRLLTETLDGFLAPWNTGTSPGVLAAITAGDTRVYERAVGMADLAHSVPLGFDSVMRVASQSKQFTVLLALMLEADGKLSFEDDIRDYLPFLPDYGTKITLRHLASNTSGLRDILEMLIISGVPILSPSSRALSVQLAALSRDLNFPVGEDLVYSNTNFLLLSEILEIASGQSFNALLRERITGPLGMPSTRLMARDDVILPNLATHHRRHEGEWLKSTWGIAIGGEGGMVSTGNDMQRWLAELRQPTLCDPGLIARMEAPGATINSVDSPYGMGLVWSGDGLGRGVGHGGWIAGSRSLSIRFPQADASLLILANHDEFSPFAMGAAISALIAGTTIQDRSACSLECGHYREVGGNDLFVINDNGAGRDLVTSMGSSALIGTAEAGWTPNVAIPPFTLSSQSPNQIVATKFGRQRAFRKITSAPANDRPPLAPGRYHAAAEQLDARIFMNSAGVQCLYVCSPMGAATLELAYLEDNFYIVHPAAKPAHDQWRFAPWILPWVYTLTIEPDHIVINSDRTKSLRLDAVS</sequence>
<protein>
    <submittedName>
        <fullName evidence="2">CubicO group peptidase, beta-lactamase class C family</fullName>
    </submittedName>
</protein>
<gene>
    <name evidence="2" type="ORF">SAMN02745223_00405</name>
</gene>
<dbReference type="PANTHER" id="PTHR46825:SF9">
    <property type="entry name" value="BETA-LACTAMASE-RELATED DOMAIN-CONTAINING PROTEIN"/>
    <property type="match status" value="1"/>
</dbReference>
<organism evidence="2 3">
    <name type="scientific">Devosia limi DSM 17137</name>
    <dbReference type="NCBI Taxonomy" id="1121477"/>
    <lineage>
        <taxon>Bacteria</taxon>
        <taxon>Pseudomonadati</taxon>
        <taxon>Pseudomonadota</taxon>
        <taxon>Alphaproteobacteria</taxon>
        <taxon>Hyphomicrobiales</taxon>
        <taxon>Devosiaceae</taxon>
        <taxon>Devosia</taxon>
    </lineage>
</organism>
<dbReference type="Proteomes" id="UP000184533">
    <property type="component" value="Unassembled WGS sequence"/>
</dbReference>
<dbReference type="InterPro" id="IPR050491">
    <property type="entry name" value="AmpC-like"/>
</dbReference>
<evidence type="ECO:0000313" key="2">
    <source>
        <dbReference type="EMBL" id="SHE44925.1"/>
    </source>
</evidence>
<reference evidence="2 3" key="1">
    <citation type="submission" date="2016-11" db="EMBL/GenBank/DDBJ databases">
        <authorList>
            <person name="Jaros S."/>
            <person name="Januszkiewicz K."/>
            <person name="Wedrychowicz H."/>
        </authorList>
    </citation>
    <scope>NUCLEOTIDE SEQUENCE [LARGE SCALE GENOMIC DNA]</scope>
    <source>
        <strain evidence="2 3">DSM 17137</strain>
    </source>
</reference>
<dbReference type="SUPFAM" id="SSF56601">
    <property type="entry name" value="beta-lactamase/transpeptidase-like"/>
    <property type="match status" value="1"/>
</dbReference>
<accession>A0A1M4TKK6</accession>
<dbReference type="EMBL" id="FQVC01000001">
    <property type="protein sequence ID" value="SHE44925.1"/>
    <property type="molecule type" value="Genomic_DNA"/>
</dbReference>
<evidence type="ECO:0000259" key="1">
    <source>
        <dbReference type="Pfam" id="PF00144"/>
    </source>
</evidence>
<dbReference type="AlphaFoldDB" id="A0A1M4TKK6"/>
<name>A0A1M4TKK6_9HYPH</name>
<dbReference type="Pfam" id="PF00144">
    <property type="entry name" value="Beta-lactamase"/>
    <property type="match status" value="1"/>
</dbReference>
<proteinExistence type="predicted"/>
<dbReference type="Gene3D" id="3.40.710.10">
    <property type="entry name" value="DD-peptidase/beta-lactamase superfamily"/>
    <property type="match status" value="1"/>
</dbReference>
<evidence type="ECO:0000313" key="3">
    <source>
        <dbReference type="Proteomes" id="UP000184533"/>
    </source>
</evidence>
<dbReference type="PANTHER" id="PTHR46825">
    <property type="entry name" value="D-ALANYL-D-ALANINE-CARBOXYPEPTIDASE/ENDOPEPTIDASE AMPH"/>
    <property type="match status" value="1"/>
</dbReference>
<dbReference type="InterPro" id="IPR012338">
    <property type="entry name" value="Beta-lactam/transpept-like"/>
</dbReference>
<feature type="domain" description="Beta-lactamase-related" evidence="1">
    <location>
        <begin position="25"/>
        <end position="330"/>
    </location>
</feature>
<dbReference type="OrthoDB" id="7791015at2"/>
<dbReference type="RefSeq" id="WP_052950599.1">
    <property type="nucleotide sequence ID" value="NZ_FQVC01000001.1"/>
</dbReference>